<dbReference type="GO" id="GO:0004176">
    <property type="term" value="F:ATP-dependent peptidase activity"/>
    <property type="evidence" value="ECO:0007669"/>
    <property type="project" value="InterPro"/>
</dbReference>
<accession>A0A4V2UUF9</accession>
<name>A0A4V2UUF9_9FIRM</name>
<feature type="domain" description="BREX system Lon protease-like BrxL N-terminal" evidence="2">
    <location>
        <begin position="17"/>
        <end position="147"/>
    </location>
</feature>
<keyword evidence="3" id="KW-0378">Hydrolase</keyword>
<dbReference type="Gene3D" id="3.30.230.10">
    <property type="match status" value="1"/>
</dbReference>
<dbReference type="InterPro" id="IPR027065">
    <property type="entry name" value="Lon_Prtase"/>
</dbReference>
<dbReference type="InterPro" id="IPR014721">
    <property type="entry name" value="Ribsml_uS5_D2-typ_fold_subgr"/>
</dbReference>
<comment type="caution">
    <text evidence="3">The sequence shown here is derived from an EMBL/GenBank/DDBJ whole genome shotgun (WGS) entry which is preliminary data.</text>
</comment>
<evidence type="ECO:0000313" key="4">
    <source>
        <dbReference type="Proteomes" id="UP000294567"/>
    </source>
</evidence>
<dbReference type="Pfam" id="PF20442">
    <property type="entry name" value="BrxL_N"/>
    <property type="match status" value="1"/>
</dbReference>
<dbReference type="GO" id="GO:0030163">
    <property type="term" value="P:protein catabolic process"/>
    <property type="evidence" value="ECO:0007669"/>
    <property type="project" value="InterPro"/>
</dbReference>
<dbReference type="RefSeq" id="WP_132026809.1">
    <property type="nucleotide sequence ID" value="NZ_CP068564.1"/>
</dbReference>
<dbReference type="InterPro" id="IPR014061">
    <property type="entry name" value="BrxL-like"/>
</dbReference>
<reference evidence="3 4" key="1">
    <citation type="submission" date="2019-03" db="EMBL/GenBank/DDBJ databases">
        <title>Genomic Encyclopedia of Type Strains, Phase IV (KMG-IV): sequencing the most valuable type-strain genomes for metagenomic binning, comparative biology and taxonomic classification.</title>
        <authorList>
            <person name="Goeker M."/>
        </authorList>
    </citation>
    <scope>NUCLEOTIDE SEQUENCE [LARGE SCALE GENOMIC DNA]</scope>
    <source>
        <strain evidence="3 4">DSM 26752</strain>
    </source>
</reference>
<evidence type="ECO:0000313" key="3">
    <source>
        <dbReference type="EMBL" id="TCS90533.1"/>
    </source>
</evidence>
<evidence type="ECO:0000259" key="2">
    <source>
        <dbReference type="Pfam" id="PF20442"/>
    </source>
</evidence>
<feature type="domain" description="Lon proteolytic" evidence="1">
    <location>
        <begin position="518"/>
        <end position="679"/>
    </location>
</feature>
<evidence type="ECO:0000259" key="1">
    <source>
        <dbReference type="Pfam" id="PF05362"/>
    </source>
</evidence>
<dbReference type="Pfam" id="PF05362">
    <property type="entry name" value="Lon_C"/>
    <property type="match status" value="1"/>
</dbReference>
<dbReference type="SUPFAM" id="SSF54211">
    <property type="entry name" value="Ribosomal protein S5 domain 2-like"/>
    <property type="match status" value="1"/>
</dbReference>
<dbReference type="InterPro" id="IPR008269">
    <property type="entry name" value="Lon_proteolytic"/>
</dbReference>
<dbReference type="GO" id="GO:0005524">
    <property type="term" value="F:ATP binding"/>
    <property type="evidence" value="ECO:0007669"/>
    <property type="project" value="InterPro"/>
</dbReference>
<dbReference type="OrthoDB" id="5297084at2"/>
<sequence length="682" mass="76888">MPNLFDRDELNNKLLTYFPGKVVRKDLTKRIKEGANVPVYVLEYLLGMYCSSQDEKIIEQGVQNVKNILSRNYVRPDEAQKIISKLRETGSYTVIDKVSVRLNYRTDTYEAEFSNLGLSGVPISDIYPSKYDRLLAGGIWCIVQMEYFFDEGDKNRVPFIINKLTPVQMPNIDIDEFKEARAKFTAKEWIDIVLRSTGMEPDKLNEREKWLHLIRLVPLVENNYNFCELGPRGTGKSHIYKEISPNSILVSGGQTTVANLFYNMNTRQVGLVGMWDCVAFDEVAGIKFKDKDGVQIMKDYMASGSFSRGKEEKNATASFAFVGNINQSVDVLLKTSHLFEPFPEEMGMDTAFLDRIHCYLPGWEIPKYRPDFFTDDYGFITDYFAEIMRELRKESFTDAYEKYFKLGNQLNQRDTIAVKKTVSGMIKLIYPHGEYTKQDIEKILRFALEMRRRVKEQLKKIGGMEFYDVNFSYIDNETFEEEYVPVPEQSGGTLIPDGIGKPGHLYTVSRGSSGMIGVFKLETQMTSGNGKFERTGIGSNSKAKEAMDNAYKYLKANSKNISGNISTTTKDYLVHVQDLNGIGMTMKLTLPTIIAICSVALKKPVLSSLAVLGDISIGGTLIKVEELANTLQVCQDSGAKKVLLPLTSAADLGTVPPELVGSFNLIFYKSAEDAIFKALGVE</sequence>
<organism evidence="3 4">
    <name type="scientific">Keratinibaculum paraultunense</name>
    <dbReference type="NCBI Taxonomy" id="1278232"/>
    <lineage>
        <taxon>Bacteria</taxon>
        <taxon>Bacillati</taxon>
        <taxon>Bacillota</taxon>
        <taxon>Tissierellia</taxon>
        <taxon>Tissierellales</taxon>
        <taxon>Tepidimicrobiaceae</taxon>
        <taxon>Keratinibaculum</taxon>
    </lineage>
</organism>
<dbReference type="GO" id="GO:0006508">
    <property type="term" value="P:proteolysis"/>
    <property type="evidence" value="ECO:0007669"/>
    <property type="project" value="UniProtKB-KW"/>
</dbReference>
<dbReference type="NCBIfam" id="TIGR02653">
    <property type="entry name" value="Lon_rel_chp"/>
    <property type="match status" value="1"/>
</dbReference>
<protein>
    <submittedName>
        <fullName evidence="3">ATP-dependent Lon protease</fullName>
    </submittedName>
</protein>
<dbReference type="InterPro" id="IPR046838">
    <property type="entry name" value="BrxL_N"/>
</dbReference>
<dbReference type="AlphaFoldDB" id="A0A4V2UUF9"/>
<dbReference type="GO" id="GO:0004252">
    <property type="term" value="F:serine-type endopeptidase activity"/>
    <property type="evidence" value="ECO:0007669"/>
    <property type="project" value="InterPro"/>
</dbReference>
<dbReference type="Pfam" id="PF13337">
    <property type="entry name" value="BrxL_ATPase"/>
    <property type="match status" value="1"/>
</dbReference>
<dbReference type="EMBL" id="SMAE01000004">
    <property type="protein sequence ID" value="TCS90533.1"/>
    <property type="molecule type" value="Genomic_DNA"/>
</dbReference>
<dbReference type="NCBIfam" id="TIGR02688">
    <property type="entry name" value="BREX system Lon protease-like protein BrxL"/>
    <property type="match status" value="1"/>
</dbReference>
<keyword evidence="3" id="KW-0645">Protease</keyword>
<dbReference type="Proteomes" id="UP000294567">
    <property type="component" value="Unassembled WGS sequence"/>
</dbReference>
<dbReference type="PANTHER" id="PTHR10046">
    <property type="entry name" value="ATP DEPENDENT LON PROTEASE FAMILY MEMBER"/>
    <property type="match status" value="1"/>
</dbReference>
<keyword evidence="4" id="KW-1185">Reference proteome</keyword>
<gene>
    <name evidence="3" type="ORF">EDD65_10474</name>
</gene>
<proteinExistence type="predicted"/>
<dbReference type="InterPro" id="IPR013473">
    <property type="entry name" value="BrxL"/>
</dbReference>
<dbReference type="InterPro" id="IPR020568">
    <property type="entry name" value="Ribosomal_Su5_D2-typ_SF"/>
</dbReference>
<dbReference type="SMR" id="A0A4V2UUF9"/>